<evidence type="ECO:0000256" key="1">
    <source>
        <dbReference type="ARBA" id="ARBA00023180"/>
    </source>
</evidence>
<dbReference type="InterPro" id="IPR036116">
    <property type="entry name" value="FN3_sf"/>
</dbReference>
<dbReference type="AlphaFoldDB" id="A0A3P8PD92"/>
<reference evidence="3" key="1">
    <citation type="submission" date="2018-05" db="EMBL/GenBank/DDBJ databases">
        <authorList>
            <person name="Datahose"/>
        </authorList>
    </citation>
    <scope>NUCLEOTIDE SEQUENCE</scope>
</reference>
<dbReference type="Ensembl" id="ENSACLT00000015296.2">
    <property type="protein sequence ID" value="ENSACLP00000014944.2"/>
    <property type="gene ID" value="ENSACLG00000010172.2"/>
</dbReference>
<dbReference type="PANTHER" id="PTHR15698">
    <property type="entry name" value="PROTEIN CBG15099"/>
    <property type="match status" value="1"/>
</dbReference>
<dbReference type="SUPFAM" id="SSF49265">
    <property type="entry name" value="Fibronectin type III"/>
    <property type="match status" value="1"/>
</dbReference>
<protein>
    <submittedName>
        <fullName evidence="3">Phytanoyl-CoA 2-hydroxylase interacting protein</fullName>
    </submittedName>
</protein>
<keyword evidence="1" id="KW-0325">Glycoprotein</keyword>
<dbReference type="InterPro" id="IPR042868">
    <property type="entry name" value="PHYHIP/PHYHIPL"/>
</dbReference>
<dbReference type="OMA" id="VYCHASD"/>
<evidence type="ECO:0000259" key="2">
    <source>
        <dbReference type="Pfam" id="PF19281"/>
    </source>
</evidence>
<evidence type="ECO:0000313" key="4">
    <source>
        <dbReference type="Proteomes" id="UP000265100"/>
    </source>
</evidence>
<accession>A0A3P8PD92</accession>
<dbReference type="PANTHER" id="PTHR15698:SF9">
    <property type="entry name" value="PHYTANOYL-COA HYDROXYLASE-INTERACTING PROTEIN"/>
    <property type="match status" value="1"/>
</dbReference>
<dbReference type="Gene3D" id="2.60.40.10">
    <property type="entry name" value="Immunoglobulins"/>
    <property type="match status" value="1"/>
</dbReference>
<dbReference type="InterPro" id="IPR013783">
    <property type="entry name" value="Ig-like_fold"/>
</dbReference>
<dbReference type="GeneTree" id="ENSGT00390000014563"/>
<proteinExistence type="predicted"/>
<dbReference type="InterPro" id="IPR045545">
    <property type="entry name" value="PHYIP/PHIPL_C"/>
</dbReference>
<reference evidence="3" key="3">
    <citation type="submission" date="2025-09" db="UniProtKB">
        <authorList>
            <consortium name="Ensembl"/>
        </authorList>
    </citation>
    <scope>IDENTIFICATION</scope>
</reference>
<sequence length="362" mass="40611">MQEGGNRGQSLSWERIELCNDGKCQLRITDMDAPLSTPCNIQICEVTCDSFRIMWDMTPEDTARATHFFIDLSRKANRDPNRFKHRDVPTKLVAKAVPLPMAVRGHWFLSPRTEYCVAVQTAVRQPDGDYLVSEWSQVVDFSTSTQTTLIMSGRHFTFSLYYTFPYERSAITHFPFLMYGIRKECGGLMRPALKDTSGSHGSPISGKLHGVFFSCNTEFDTGLPPKDSPYGPLRFQIPAGHLLNPNICLYFADFYCMYTAYHYVVLVLAPVGSEGDAFCRTRLPMLDLASNPFLTYTASQRPGEEPLYCHASDVILEVLFTEPVHLDQGGVEQISGHQLMSLTTANAKKDPSCKVCNISVGR</sequence>
<feature type="domain" description="Phytanoyl-CoA hydroxylase-interacting protein-like C-terminal" evidence="2">
    <location>
        <begin position="144"/>
        <end position="362"/>
    </location>
</feature>
<dbReference type="Proteomes" id="UP000265100">
    <property type="component" value="Chromosome 12"/>
</dbReference>
<dbReference type="Pfam" id="PF19281">
    <property type="entry name" value="PHYHIP_C"/>
    <property type="match status" value="1"/>
</dbReference>
<dbReference type="GO" id="GO:0005737">
    <property type="term" value="C:cytoplasm"/>
    <property type="evidence" value="ECO:0007669"/>
    <property type="project" value="TreeGrafter"/>
</dbReference>
<keyword evidence="4" id="KW-1185">Reference proteome</keyword>
<dbReference type="Bgee" id="ENSACLG00000010172">
    <property type="expression patterns" value="Expressed in camera-type eye and 1 other cell type or tissue"/>
</dbReference>
<dbReference type="OrthoDB" id="6101761at2759"/>
<organism evidence="3 4">
    <name type="scientific">Astatotilapia calliptera</name>
    <name type="common">Eastern happy</name>
    <name type="synonym">Chromis callipterus</name>
    <dbReference type="NCBI Taxonomy" id="8154"/>
    <lineage>
        <taxon>Eukaryota</taxon>
        <taxon>Metazoa</taxon>
        <taxon>Chordata</taxon>
        <taxon>Craniata</taxon>
        <taxon>Vertebrata</taxon>
        <taxon>Euteleostomi</taxon>
        <taxon>Actinopterygii</taxon>
        <taxon>Neopterygii</taxon>
        <taxon>Teleostei</taxon>
        <taxon>Neoteleostei</taxon>
        <taxon>Acanthomorphata</taxon>
        <taxon>Ovalentaria</taxon>
        <taxon>Cichlomorphae</taxon>
        <taxon>Cichliformes</taxon>
        <taxon>Cichlidae</taxon>
        <taxon>African cichlids</taxon>
        <taxon>Pseudocrenilabrinae</taxon>
        <taxon>Haplochromini</taxon>
        <taxon>Astatotilapia</taxon>
    </lineage>
</organism>
<reference evidence="3" key="2">
    <citation type="submission" date="2025-08" db="UniProtKB">
        <authorList>
            <consortium name="Ensembl"/>
        </authorList>
    </citation>
    <scope>IDENTIFICATION</scope>
</reference>
<evidence type="ECO:0000313" key="3">
    <source>
        <dbReference type="Ensembl" id="ENSACLP00000014944.2"/>
    </source>
</evidence>
<name>A0A3P8PD92_ASTCA</name>